<dbReference type="InterPro" id="IPR027463">
    <property type="entry name" value="AcrB_DN_DC_subdom"/>
</dbReference>
<dbReference type="SUPFAM" id="SSF82693">
    <property type="entry name" value="Multidrug efflux transporter AcrB pore domain, PN1, PN2, PC1 and PC2 subdomains"/>
    <property type="match status" value="2"/>
</dbReference>
<dbReference type="InterPro" id="IPR001036">
    <property type="entry name" value="Acrflvin-R"/>
</dbReference>
<feature type="transmembrane region" description="Helical" evidence="1">
    <location>
        <begin position="462"/>
        <end position="489"/>
    </location>
</feature>
<feature type="transmembrane region" description="Helical" evidence="1">
    <location>
        <begin position="358"/>
        <end position="377"/>
    </location>
</feature>
<keyword evidence="1" id="KW-0812">Transmembrane</keyword>
<dbReference type="Gene3D" id="3.30.70.1430">
    <property type="entry name" value="Multidrug efflux transporter AcrB pore domain"/>
    <property type="match status" value="2"/>
</dbReference>
<dbReference type="PRINTS" id="PR00702">
    <property type="entry name" value="ACRIFLAVINRP"/>
</dbReference>
<dbReference type="Pfam" id="PF00873">
    <property type="entry name" value="ACR_tran"/>
    <property type="match status" value="1"/>
</dbReference>
<feature type="transmembrane region" description="Helical" evidence="1">
    <location>
        <begin position="918"/>
        <end position="943"/>
    </location>
</feature>
<feature type="transmembrane region" description="Helical" evidence="1">
    <location>
        <begin position="892"/>
        <end position="912"/>
    </location>
</feature>
<feature type="transmembrane region" description="Helical" evidence="1">
    <location>
        <begin position="12"/>
        <end position="30"/>
    </location>
</feature>
<evidence type="ECO:0000313" key="3">
    <source>
        <dbReference type="Proteomes" id="UP000061809"/>
    </source>
</evidence>
<accession>A0A0P0GRB9</accession>
<feature type="transmembrane region" description="Helical" evidence="1">
    <location>
        <begin position="383"/>
        <end position="409"/>
    </location>
</feature>
<dbReference type="SUPFAM" id="SSF82714">
    <property type="entry name" value="Multidrug efflux transporter AcrB TolC docking domain, DN and DC subdomains"/>
    <property type="match status" value="2"/>
</dbReference>
<feature type="transmembrane region" description="Helical" evidence="1">
    <location>
        <begin position="964"/>
        <end position="983"/>
    </location>
</feature>
<reference evidence="2 3" key="1">
    <citation type="journal article" date="2015" name="Science">
        <title>Genetic determinants of in vivo fitness and diet responsiveness in multiple human gut Bacteroides.</title>
        <authorList>
            <person name="Wu M."/>
            <person name="McNulty N.P."/>
            <person name="Rodionov D.A."/>
            <person name="Khoroshkin M.S."/>
            <person name="Griffin N.W."/>
            <person name="Cheng J."/>
            <person name="Latreille P."/>
            <person name="Kerstetter R.A."/>
            <person name="Terrapon N."/>
            <person name="Henrissat B."/>
            <person name="Osterman A.L."/>
            <person name="Gordon J.I."/>
        </authorList>
    </citation>
    <scope>NUCLEOTIDE SEQUENCE [LARGE SCALE GENOMIC DNA]</scope>
    <source>
        <strain evidence="2 3">WH2</strain>
    </source>
</reference>
<name>A0A0P0GRB9_9BACE</name>
<dbReference type="PATRIC" id="fig|246787.4.peg.3575"/>
<dbReference type="RefSeq" id="WP_029426684.1">
    <property type="nucleotide sequence ID" value="NZ_CP012801.1"/>
</dbReference>
<dbReference type="PANTHER" id="PTHR32063">
    <property type="match status" value="1"/>
</dbReference>
<dbReference type="GO" id="GO:0042910">
    <property type="term" value="F:xenobiotic transmembrane transporter activity"/>
    <property type="evidence" value="ECO:0007669"/>
    <property type="project" value="TreeGrafter"/>
</dbReference>
<dbReference type="SUPFAM" id="SSF82866">
    <property type="entry name" value="Multidrug efflux transporter AcrB transmembrane domain"/>
    <property type="match status" value="2"/>
</dbReference>
<feature type="transmembrane region" description="Helical" evidence="1">
    <location>
        <begin position="335"/>
        <end position="351"/>
    </location>
</feature>
<dbReference type="Gene3D" id="3.30.2090.10">
    <property type="entry name" value="Multidrug efflux transporter AcrB TolC docking domain, DN and DC subdomains"/>
    <property type="match status" value="2"/>
</dbReference>
<keyword evidence="1" id="KW-1133">Transmembrane helix</keyword>
<dbReference type="Gene3D" id="3.30.70.1440">
    <property type="entry name" value="Multidrug efflux transporter AcrB pore domain"/>
    <property type="match status" value="1"/>
</dbReference>
<evidence type="ECO:0000313" key="2">
    <source>
        <dbReference type="EMBL" id="ALJ60687.1"/>
    </source>
</evidence>
<protein>
    <submittedName>
        <fullName evidence="2">Multidrug resistance protein MdtC</fullName>
    </submittedName>
</protein>
<evidence type="ECO:0000256" key="1">
    <source>
        <dbReference type="SAM" id="Phobius"/>
    </source>
</evidence>
<feature type="transmembrane region" description="Helical" evidence="1">
    <location>
        <begin position="866"/>
        <end position="885"/>
    </location>
</feature>
<dbReference type="GO" id="GO:0005886">
    <property type="term" value="C:plasma membrane"/>
    <property type="evidence" value="ECO:0007669"/>
    <property type="project" value="TreeGrafter"/>
</dbReference>
<dbReference type="Gene3D" id="3.30.70.1320">
    <property type="entry name" value="Multidrug efflux transporter AcrB pore domain like"/>
    <property type="match status" value="1"/>
</dbReference>
<sequence>MSLYEGAVKKPIMTSLCFLAVAIFGLFSLSKLPVDLYPDIETNTIMVMTSYAGASASDIENNVTRPLENTLNSVSNLKHITSRSSENISVITLEFEYGYDIDVLTNDVRDKLDMVSSQLPDEVETPIIFKFSTDMIPILLLSVQAEESQPALYKILDDNIVNPLARVPGVGTVSISGAPKREVNVYCDPNKLDAYNLSVETISSIISAENRNTPGGTFDVGNNTYSLRVEGEFKDPKEMENIVVGTHNGASVYLRDVATVVDSVEERAQKTYSNGVQGAMIVVQKQSGANSVAISQKVIDMLPQLQKSLPSDVKLGIIVNTSDNILNTIDSLEETIMYAMLFVILVVFVFLGRWRATVIICITIPMSLVASFIYLGIIDGGSLNIISLSCLSIAIGNVVDDAIVVLENVTTHIERGSEPKQAAVHATNEVAISVIASTLTMIAVFFPLTMVSGMSGVLFRQLGWMMCVIMTVSTISALSFTPMMCAQLLRLQKKQSKWFIAFYKPIQRALDALDVWYQNRLNWAVRHRITIMIGCATFFVASLFCAKYIGTEFFPAADNSRIGVNLQLPIGARVERAQALASELTEKWMKRYEGVMRVCNYTVGQADSDNTFASMQDNGSHIISFNISLVSPGDRKVKLETVCDEMREDLKAYPELDKAQVILGGSTGGMSAQASADFEVYGYDFTATDKVSAELKEKLLNVKGVSEVNISRQDYQPEYQVDFDREKLALHGLNLSTASGYLRNRVNGALASYYREDGDEYDIRVRYAPEFRTKIEDLENILIYTPSGEGIRVKDLGKVVERSAPPTIERKDRERIVTVSAVISGVPLGDVVADGNAIIDKMDLPSGISIQISGSYEDQQDSFSDLGTLAVLIIILVFIVMAAQFESLSYPFIIMFSIPFAFSGVLMALFFTDTNLNVMSLLGGIMLIGIVVKNGIVLIDYITLCRERGMAVLHSVVTAGRSRLRPVLMTTLTTILGMVPMAVGQGEGAEMWRPLGVAVIGGLTVSTILTLILVPVLYCSFAGIGIRRNRRKIKKDRELNDYYQVHKEKMTKPRKQ</sequence>
<feature type="transmembrane region" description="Helical" evidence="1">
    <location>
        <begin position="995"/>
        <end position="1026"/>
    </location>
</feature>
<keyword evidence="1" id="KW-0472">Membrane</keyword>
<feature type="transmembrane region" description="Helical" evidence="1">
    <location>
        <begin position="529"/>
        <end position="550"/>
    </location>
</feature>
<gene>
    <name evidence="2" type="primary">mdtC_3</name>
    <name evidence="2" type="ORF">BcellWH2_03458</name>
</gene>
<dbReference type="AlphaFoldDB" id="A0A0P0GRB9"/>
<dbReference type="EMBL" id="CP012801">
    <property type="protein sequence ID" value="ALJ60687.1"/>
    <property type="molecule type" value="Genomic_DNA"/>
</dbReference>
<organism evidence="2 3">
    <name type="scientific">Bacteroides cellulosilyticus</name>
    <dbReference type="NCBI Taxonomy" id="246787"/>
    <lineage>
        <taxon>Bacteria</taxon>
        <taxon>Pseudomonadati</taxon>
        <taxon>Bacteroidota</taxon>
        <taxon>Bacteroidia</taxon>
        <taxon>Bacteroidales</taxon>
        <taxon>Bacteroidaceae</taxon>
        <taxon>Bacteroides</taxon>
    </lineage>
</organism>
<dbReference type="Proteomes" id="UP000061809">
    <property type="component" value="Chromosome"/>
</dbReference>
<dbReference type="Gene3D" id="1.20.1640.10">
    <property type="entry name" value="Multidrug efflux transporter AcrB transmembrane domain"/>
    <property type="match status" value="2"/>
</dbReference>
<dbReference type="PANTHER" id="PTHR32063:SF0">
    <property type="entry name" value="SWARMING MOTILITY PROTEIN SWRC"/>
    <property type="match status" value="1"/>
</dbReference>
<feature type="transmembrane region" description="Helical" evidence="1">
    <location>
        <begin position="430"/>
        <end position="450"/>
    </location>
</feature>
<proteinExistence type="predicted"/>
<dbReference type="KEGG" id="bcel:BcellWH2_03458"/>